<sequence length="210" mass="23707">MPNLTVKRQLEIHNQSLMLKMTKSSFNYKINLQRPTPTLDPSSSNFCKLVQDAIDEFILGTEKDKRAIRFSPFATSDPSNWTQIINSGSQPEISNVNGVCKSVRIGATIQIAYALVGNVANPQSELQFISYDWNEKTDIIITCQPGQFCIDINNLMIKVSTRVIFVDVSQPPLYAESQMARPQTTLPGDFFYPIINSSVRSIDKIYFMEL</sequence>
<dbReference type="AlphaFoldDB" id="A0A3M7RBB1"/>
<dbReference type="GO" id="GO:0035869">
    <property type="term" value="C:ciliary transition zone"/>
    <property type="evidence" value="ECO:0007669"/>
    <property type="project" value="TreeGrafter"/>
</dbReference>
<dbReference type="STRING" id="10195.A0A3M7RBB1"/>
<organism evidence="1 2">
    <name type="scientific">Brachionus plicatilis</name>
    <name type="common">Marine rotifer</name>
    <name type="synonym">Brachionus muelleri</name>
    <dbReference type="NCBI Taxonomy" id="10195"/>
    <lineage>
        <taxon>Eukaryota</taxon>
        <taxon>Metazoa</taxon>
        <taxon>Spiralia</taxon>
        <taxon>Gnathifera</taxon>
        <taxon>Rotifera</taxon>
        <taxon>Eurotatoria</taxon>
        <taxon>Monogononta</taxon>
        <taxon>Pseudotrocha</taxon>
        <taxon>Ploima</taxon>
        <taxon>Brachionidae</taxon>
        <taxon>Brachionus</taxon>
    </lineage>
</organism>
<dbReference type="InterPro" id="IPR040354">
    <property type="entry name" value="TCTN1-3"/>
</dbReference>
<protein>
    <submittedName>
        <fullName evidence="1">Tectonic-1-like isoform X5</fullName>
    </submittedName>
</protein>
<dbReference type="GO" id="GO:0060271">
    <property type="term" value="P:cilium assembly"/>
    <property type="evidence" value="ECO:0007669"/>
    <property type="project" value="TreeGrafter"/>
</dbReference>
<dbReference type="OrthoDB" id="2104337at2759"/>
<dbReference type="PANTHER" id="PTHR14611">
    <property type="entry name" value="TECTONIC FAMILY MEMBER"/>
    <property type="match status" value="1"/>
</dbReference>
<evidence type="ECO:0000313" key="2">
    <source>
        <dbReference type="Proteomes" id="UP000276133"/>
    </source>
</evidence>
<name>A0A3M7RBB1_BRAPC</name>
<proteinExistence type="predicted"/>
<reference evidence="1 2" key="1">
    <citation type="journal article" date="2018" name="Sci. Rep.">
        <title>Genomic signatures of local adaptation to the degree of environmental predictability in rotifers.</title>
        <authorList>
            <person name="Franch-Gras L."/>
            <person name="Hahn C."/>
            <person name="Garcia-Roger E.M."/>
            <person name="Carmona M.J."/>
            <person name="Serra M."/>
            <person name="Gomez A."/>
        </authorList>
    </citation>
    <scope>NUCLEOTIDE SEQUENCE [LARGE SCALE GENOMIC DNA]</scope>
    <source>
        <strain evidence="1">HYR1</strain>
    </source>
</reference>
<accession>A0A3M7RBB1</accession>
<evidence type="ECO:0000313" key="1">
    <source>
        <dbReference type="EMBL" id="RNA20545.1"/>
    </source>
</evidence>
<dbReference type="Proteomes" id="UP000276133">
    <property type="component" value="Unassembled WGS sequence"/>
</dbReference>
<dbReference type="EMBL" id="REGN01003824">
    <property type="protein sequence ID" value="RNA20545.1"/>
    <property type="molecule type" value="Genomic_DNA"/>
</dbReference>
<keyword evidence="2" id="KW-1185">Reference proteome</keyword>
<comment type="caution">
    <text evidence="1">The sequence shown here is derived from an EMBL/GenBank/DDBJ whole genome shotgun (WGS) entry which is preliminary data.</text>
</comment>
<dbReference type="PANTHER" id="PTHR14611:SF2">
    <property type="entry name" value="TECTONIC"/>
    <property type="match status" value="1"/>
</dbReference>
<gene>
    <name evidence="1" type="ORF">BpHYR1_038181</name>
</gene>